<gene>
    <name evidence="3" type="ORF">MNBD_GAMMA11-659</name>
</gene>
<evidence type="ECO:0000259" key="2">
    <source>
        <dbReference type="Pfam" id="PF21478"/>
    </source>
</evidence>
<dbReference type="GO" id="GO:0005829">
    <property type="term" value="C:cytosol"/>
    <property type="evidence" value="ECO:0007669"/>
    <property type="project" value="TreeGrafter"/>
</dbReference>
<dbReference type="GO" id="GO:0005960">
    <property type="term" value="C:glycine cleavage complex"/>
    <property type="evidence" value="ECO:0007669"/>
    <property type="project" value="TreeGrafter"/>
</dbReference>
<dbReference type="GO" id="GO:0016594">
    <property type="term" value="F:glycine binding"/>
    <property type="evidence" value="ECO:0007669"/>
    <property type="project" value="TreeGrafter"/>
</dbReference>
<dbReference type="Pfam" id="PF21478">
    <property type="entry name" value="GcvP2_C"/>
    <property type="match status" value="1"/>
</dbReference>
<dbReference type="InterPro" id="IPR049316">
    <property type="entry name" value="GDC-P_C"/>
</dbReference>
<dbReference type="PANTHER" id="PTHR11773:SF1">
    <property type="entry name" value="GLYCINE DEHYDROGENASE (DECARBOXYLATING), MITOCHONDRIAL"/>
    <property type="match status" value="1"/>
</dbReference>
<keyword evidence="1" id="KW-0663">Pyridoxal phosphate</keyword>
<dbReference type="AlphaFoldDB" id="A0A3B0WSM3"/>
<keyword evidence="3" id="KW-0560">Oxidoreductase</keyword>
<dbReference type="InterPro" id="IPR015422">
    <property type="entry name" value="PyrdxlP-dep_Trfase_small"/>
</dbReference>
<dbReference type="GO" id="GO:0019464">
    <property type="term" value="P:glycine decarboxylation via glycine cleavage system"/>
    <property type="evidence" value="ECO:0007669"/>
    <property type="project" value="TreeGrafter"/>
</dbReference>
<feature type="domain" description="Glycine dehydrogenase C-terminal" evidence="2">
    <location>
        <begin position="2"/>
        <end position="56"/>
    </location>
</feature>
<proteinExistence type="predicted"/>
<name>A0A3B0WSM3_9ZZZZ</name>
<dbReference type="GO" id="GO:0004375">
    <property type="term" value="F:glycine dehydrogenase (decarboxylating) activity"/>
    <property type="evidence" value="ECO:0007669"/>
    <property type="project" value="UniProtKB-EC"/>
</dbReference>
<dbReference type="Gene3D" id="3.90.1150.10">
    <property type="entry name" value="Aspartate Aminotransferase, domain 1"/>
    <property type="match status" value="1"/>
</dbReference>
<dbReference type="SUPFAM" id="SSF53383">
    <property type="entry name" value="PLP-dependent transferases"/>
    <property type="match status" value="1"/>
</dbReference>
<protein>
    <submittedName>
        <fullName evidence="3">Glycine dehydrogenase [decarboxylating] (Glycine cleavage system P2 protein)</fullName>
        <ecNumber evidence="3">1.4.4.2</ecNumber>
    </submittedName>
</protein>
<organism evidence="3">
    <name type="scientific">hydrothermal vent metagenome</name>
    <dbReference type="NCBI Taxonomy" id="652676"/>
    <lineage>
        <taxon>unclassified sequences</taxon>
        <taxon>metagenomes</taxon>
        <taxon>ecological metagenomes</taxon>
    </lineage>
</organism>
<dbReference type="EMBL" id="UOFG01000063">
    <property type="protein sequence ID" value="VAW59068.1"/>
    <property type="molecule type" value="Genomic_DNA"/>
</dbReference>
<evidence type="ECO:0000313" key="3">
    <source>
        <dbReference type="EMBL" id="VAW59068.1"/>
    </source>
</evidence>
<accession>A0A3B0WSM3</accession>
<dbReference type="InterPro" id="IPR020581">
    <property type="entry name" value="GDC_P"/>
</dbReference>
<dbReference type="PANTHER" id="PTHR11773">
    <property type="entry name" value="GLYCINE DEHYDROGENASE, DECARBOXYLATING"/>
    <property type="match status" value="1"/>
</dbReference>
<sequence length="89" mass="10062">MDFAKRLLDLGYHAPTTYFPLLVAECLLIEPTESEAKEMLDGFVEALVQIQHEAETDAEMLHNAPYTMPVNRLDEVRAAKQLDLAWSGE</sequence>
<dbReference type="GO" id="GO:0030170">
    <property type="term" value="F:pyridoxal phosphate binding"/>
    <property type="evidence" value="ECO:0007669"/>
    <property type="project" value="TreeGrafter"/>
</dbReference>
<dbReference type="InterPro" id="IPR015424">
    <property type="entry name" value="PyrdxlP-dep_Trfase"/>
</dbReference>
<reference evidence="3" key="1">
    <citation type="submission" date="2018-06" db="EMBL/GenBank/DDBJ databases">
        <authorList>
            <person name="Zhirakovskaya E."/>
        </authorList>
    </citation>
    <scope>NUCLEOTIDE SEQUENCE</scope>
</reference>
<evidence type="ECO:0000256" key="1">
    <source>
        <dbReference type="ARBA" id="ARBA00022898"/>
    </source>
</evidence>
<dbReference type="EC" id="1.4.4.2" evidence="3"/>